<dbReference type="AlphaFoldDB" id="A0A7N6A3W7"/>
<dbReference type="RefSeq" id="XP_026202897.1">
    <property type="nucleotide sequence ID" value="XM_026347112.1"/>
</dbReference>
<evidence type="ECO:0000313" key="4">
    <source>
        <dbReference type="Proteomes" id="UP000265040"/>
    </source>
</evidence>
<reference evidence="3" key="3">
    <citation type="submission" date="2025-09" db="UniProtKB">
        <authorList>
            <consortium name="Ensembl"/>
        </authorList>
    </citation>
    <scope>IDENTIFICATION</scope>
</reference>
<keyword evidence="4" id="KW-1185">Reference proteome</keyword>
<evidence type="ECO:0000313" key="3">
    <source>
        <dbReference type="Ensembl" id="ENSATEP00000043310.2"/>
    </source>
</evidence>
<dbReference type="GO" id="GO:0006310">
    <property type="term" value="P:DNA recombination"/>
    <property type="evidence" value="ECO:0007669"/>
    <property type="project" value="InterPro"/>
</dbReference>
<proteinExistence type="predicted"/>
<dbReference type="InterPro" id="IPR031529">
    <property type="entry name" value="IHO1"/>
</dbReference>
<dbReference type="GeneTree" id="ENSGT00980000198806"/>
<dbReference type="PANTHER" id="PTHR35662">
    <property type="entry name" value="INTERACTOR OF HORMAD1 PROTEIN 1"/>
    <property type="match status" value="1"/>
</dbReference>
<dbReference type="Proteomes" id="UP000265040">
    <property type="component" value="Chromosome 5"/>
</dbReference>
<reference evidence="3" key="1">
    <citation type="submission" date="2021-04" db="EMBL/GenBank/DDBJ databases">
        <authorList>
            <consortium name="Wellcome Sanger Institute Data Sharing"/>
        </authorList>
    </citation>
    <scope>NUCLEOTIDE SEQUENCE [LARGE SCALE GENOMIC DNA]</scope>
</reference>
<dbReference type="Pfam" id="PF15771">
    <property type="entry name" value="IHO1"/>
    <property type="match status" value="1"/>
</dbReference>
<feature type="region of interest" description="Disordered" evidence="2">
    <location>
        <begin position="1"/>
        <end position="42"/>
    </location>
</feature>
<dbReference type="InParanoid" id="A0A7N6A3W7"/>
<protein>
    <submittedName>
        <fullName evidence="3">Uncharacterized protein</fullName>
    </submittedName>
</protein>
<dbReference type="GO" id="GO:0007129">
    <property type="term" value="P:homologous chromosome pairing at meiosis"/>
    <property type="evidence" value="ECO:0007669"/>
    <property type="project" value="TreeGrafter"/>
</dbReference>
<evidence type="ECO:0000256" key="2">
    <source>
        <dbReference type="SAM" id="MobiDB-lite"/>
    </source>
</evidence>
<dbReference type="PANTHER" id="PTHR35662:SF1">
    <property type="entry name" value="INTERACTOR OF HORMAD1 PROTEIN 1"/>
    <property type="match status" value="1"/>
</dbReference>
<dbReference type="GO" id="GO:0000794">
    <property type="term" value="C:condensed nuclear chromosome"/>
    <property type="evidence" value="ECO:0007669"/>
    <property type="project" value="TreeGrafter"/>
</dbReference>
<organism evidence="3 4">
    <name type="scientific">Anabas testudineus</name>
    <name type="common">Climbing perch</name>
    <name type="synonym">Anthias testudineus</name>
    <dbReference type="NCBI Taxonomy" id="64144"/>
    <lineage>
        <taxon>Eukaryota</taxon>
        <taxon>Metazoa</taxon>
        <taxon>Chordata</taxon>
        <taxon>Craniata</taxon>
        <taxon>Vertebrata</taxon>
        <taxon>Euteleostomi</taxon>
        <taxon>Actinopterygii</taxon>
        <taxon>Neopterygii</taxon>
        <taxon>Teleostei</taxon>
        <taxon>Neoteleostei</taxon>
        <taxon>Acanthomorphata</taxon>
        <taxon>Anabantaria</taxon>
        <taxon>Anabantiformes</taxon>
        <taxon>Anabantoidei</taxon>
        <taxon>Anabantidae</taxon>
        <taxon>Anabas</taxon>
    </lineage>
</organism>
<dbReference type="CTD" id="339834"/>
<reference evidence="3" key="2">
    <citation type="submission" date="2025-08" db="UniProtKB">
        <authorList>
            <consortium name="Ensembl"/>
        </authorList>
    </citation>
    <scope>IDENTIFICATION</scope>
</reference>
<keyword evidence="1" id="KW-0175">Coiled coil</keyword>
<feature type="compositionally biased region" description="Polar residues" evidence="2">
    <location>
        <begin position="8"/>
        <end position="19"/>
    </location>
</feature>
<dbReference type="GO" id="GO:0042138">
    <property type="term" value="P:meiotic DNA double-strand break formation"/>
    <property type="evidence" value="ECO:0007669"/>
    <property type="project" value="InterPro"/>
</dbReference>
<accession>A0A7N6A3W7</accession>
<name>A0A7N6A3W7_ANATE</name>
<sequence>MFLGSQFWPENSQGTSQDMSVSSRNSQQSSQEGSDPKFSSSYHTKPLLFGELKDKNRAFGILDKFEEDRKKAKEKKDNDLLAKACHNIRETLKEIQQLVTGTEKNTFACQTVLERFDSFSSTLKNNLTSFQNDISHQFEALLNKVNSQKEVMTELEERLKKGGETAAEHDSNLQSLKNTLESLREEQERGRNMLEEALKLLSTLVSEHSTKPSSERIMNSAIQTSPGLEQSLSNILDDVNLEGTQFASASQNLQHTQVEVQPQDPSCVIGKRKFTVRSRKRRKKRPLVLSHRRRCISDENSQLFMNCNNEQLNFNTFL</sequence>
<feature type="compositionally biased region" description="Low complexity" evidence="2">
    <location>
        <begin position="20"/>
        <end position="33"/>
    </location>
</feature>
<evidence type="ECO:0000256" key="1">
    <source>
        <dbReference type="SAM" id="Coils"/>
    </source>
</evidence>
<feature type="coiled-coil region" evidence="1">
    <location>
        <begin position="138"/>
        <end position="200"/>
    </location>
</feature>
<dbReference type="Ensembl" id="ENSATET00000052017.2">
    <property type="protein sequence ID" value="ENSATEP00000043310.2"/>
    <property type="gene ID" value="ENSATEG00000029366.2"/>
</dbReference>
<dbReference type="GeneID" id="113153469"/>